<name>A0A087G171_ARAAL</name>
<dbReference type="Proteomes" id="UP000029120">
    <property type="component" value="Unassembled WGS sequence"/>
</dbReference>
<dbReference type="Gramene" id="KFK23623">
    <property type="protein sequence ID" value="KFK23623"/>
    <property type="gene ID" value="AALP_AAs47827U000200"/>
</dbReference>
<proteinExistence type="predicted"/>
<evidence type="ECO:0000313" key="2">
    <source>
        <dbReference type="Proteomes" id="UP000029120"/>
    </source>
</evidence>
<accession>A0A087G171</accession>
<dbReference type="AlphaFoldDB" id="A0A087G171"/>
<reference evidence="2" key="1">
    <citation type="journal article" date="2015" name="Nat. Plants">
        <title>Genome expansion of Arabis alpina linked with retrotransposition and reduced symmetric DNA methylation.</title>
        <authorList>
            <person name="Willing E.M."/>
            <person name="Rawat V."/>
            <person name="Mandakova T."/>
            <person name="Maumus F."/>
            <person name="James G.V."/>
            <person name="Nordstroem K.J."/>
            <person name="Becker C."/>
            <person name="Warthmann N."/>
            <person name="Chica C."/>
            <person name="Szarzynska B."/>
            <person name="Zytnicki M."/>
            <person name="Albani M.C."/>
            <person name="Kiefer C."/>
            <person name="Bergonzi S."/>
            <person name="Castaings L."/>
            <person name="Mateos J.L."/>
            <person name="Berns M.C."/>
            <person name="Bujdoso N."/>
            <person name="Piofczyk T."/>
            <person name="de Lorenzo L."/>
            <person name="Barrero-Sicilia C."/>
            <person name="Mateos I."/>
            <person name="Piednoel M."/>
            <person name="Hagmann J."/>
            <person name="Chen-Min-Tao R."/>
            <person name="Iglesias-Fernandez R."/>
            <person name="Schuster S.C."/>
            <person name="Alonso-Blanco C."/>
            <person name="Roudier F."/>
            <person name="Carbonero P."/>
            <person name="Paz-Ares J."/>
            <person name="Davis S.J."/>
            <person name="Pecinka A."/>
            <person name="Quesneville H."/>
            <person name="Colot V."/>
            <person name="Lysak M.A."/>
            <person name="Weigel D."/>
            <person name="Coupland G."/>
            <person name="Schneeberger K."/>
        </authorList>
    </citation>
    <scope>NUCLEOTIDE SEQUENCE [LARGE SCALE GENOMIC DNA]</scope>
    <source>
        <strain evidence="2">cv. Pajares</strain>
    </source>
</reference>
<sequence length="60" mass="6486">MEAKSIIKTVLGKIEALDQRTVEEKKGQKRDLPEMNGASICGINIAVGYADEGGGRDEHD</sequence>
<dbReference type="EMBL" id="KL977171">
    <property type="protein sequence ID" value="KFK23623.1"/>
    <property type="molecule type" value="Genomic_DNA"/>
</dbReference>
<protein>
    <submittedName>
        <fullName evidence="1">Uncharacterized protein</fullName>
    </submittedName>
</protein>
<keyword evidence="2" id="KW-1185">Reference proteome</keyword>
<gene>
    <name evidence="1" type="ORF">AALP_AAs47827U000200</name>
</gene>
<evidence type="ECO:0000313" key="1">
    <source>
        <dbReference type="EMBL" id="KFK23623.1"/>
    </source>
</evidence>
<organism evidence="1 2">
    <name type="scientific">Arabis alpina</name>
    <name type="common">Alpine rock-cress</name>
    <dbReference type="NCBI Taxonomy" id="50452"/>
    <lineage>
        <taxon>Eukaryota</taxon>
        <taxon>Viridiplantae</taxon>
        <taxon>Streptophyta</taxon>
        <taxon>Embryophyta</taxon>
        <taxon>Tracheophyta</taxon>
        <taxon>Spermatophyta</taxon>
        <taxon>Magnoliopsida</taxon>
        <taxon>eudicotyledons</taxon>
        <taxon>Gunneridae</taxon>
        <taxon>Pentapetalae</taxon>
        <taxon>rosids</taxon>
        <taxon>malvids</taxon>
        <taxon>Brassicales</taxon>
        <taxon>Brassicaceae</taxon>
        <taxon>Arabideae</taxon>
        <taxon>Arabis</taxon>
    </lineage>
</organism>